<feature type="compositionally biased region" description="Polar residues" evidence="1">
    <location>
        <begin position="66"/>
        <end position="79"/>
    </location>
</feature>
<dbReference type="Proteomes" id="UP001283361">
    <property type="component" value="Unassembled WGS sequence"/>
</dbReference>
<keyword evidence="3" id="KW-1185">Reference proteome</keyword>
<reference evidence="2" key="1">
    <citation type="journal article" date="2023" name="G3 (Bethesda)">
        <title>A reference genome for the long-term kleptoplast-retaining sea slug Elysia crispata morphotype clarki.</title>
        <authorList>
            <person name="Eastman K.E."/>
            <person name="Pendleton A.L."/>
            <person name="Shaikh M.A."/>
            <person name="Suttiyut T."/>
            <person name="Ogas R."/>
            <person name="Tomko P."/>
            <person name="Gavelis G."/>
            <person name="Widhalm J.R."/>
            <person name="Wisecaver J.H."/>
        </authorList>
    </citation>
    <scope>NUCLEOTIDE SEQUENCE</scope>
    <source>
        <strain evidence="2">ECLA1</strain>
    </source>
</reference>
<evidence type="ECO:0000313" key="2">
    <source>
        <dbReference type="EMBL" id="KAK3737934.1"/>
    </source>
</evidence>
<comment type="caution">
    <text evidence="2">The sequence shown here is derived from an EMBL/GenBank/DDBJ whole genome shotgun (WGS) entry which is preliminary data.</text>
</comment>
<sequence length="160" mass="18089">MAQSEKCIELVPFSSLETSTPSQHDHSDIHDDHRTQDHYGRRRRTKDVDNQATSSPSRDKFKRRISTQPQVHATPTTPSELPLLNVQEPNSSSSSSLHTFQNPKLDCLADPGVNDSEQKSNCEWNWDSASIYTEGKCPDDTSLTKSRYKVGPLNIVFYLL</sequence>
<name>A0AAE0Y9X0_9GAST</name>
<evidence type="ECO:0000256" key="1">
    <source>
        <dbReference type="SAM" id="MobiDB-lite"/>
    </source>
</evidence>
<accession>A0AAE0Y9X0</accession>
<dbReference type="EMBL" id="JAWDGP010006611">
    <property type="protein sequence ID" value="KAK3737934.1"/>
    <property type="molecule type" value="Genomic_DNA"/>
</dbReference>
<evidence type="ECO:0000313" key="3">
    <source>
        <dbReference type="Proteomes" id="UP001283361"/>
    </source>
</evidence>
<gene>
    <name evidence="2" type="ORF">RRG08_028558</name>
</gene>
<protein>
    <submittedName>
        <fullName evidence="2">Uncharacterized protein</fullName>
    </submittedName>
</protein>
<dbReference type="AlphaFoldDB" id="A0AAE0Y9X0"/>
<feature type="compositionally biased region" description="Basic and acidic residues" evidence="1">
    <location>
        <begin position="23"/>
        <end position="39"/>
    </location>
</feature>
<feature type="region of interest" description="Disordered" evidence="1">
    <location>
        <begin position="1"/>
        <end position="100"/>
    </location>
</feature>
<organism evidence="2 3">
    <name type="scientific">Elysia crispata</name>
    <name type="common">lettuce slug</name>
    <dbReference type="NCBI Taxonomy" id="231223"/>
    <lineage>
        <taxon>Eukaryota</taxon>
        <taxon>Metazoa</taxon>
        <taxon>Spiralia</taxon>
        <taxon>Lophotrochozoa</taxon>
        <taxon>Mollusca</taxon>
        <taxon>Gastropoda</taxon>
        <taxon>Heterobranchia</taxon>
        <taxon>Euthyneura</taxon>
        <taxon>Panpulmonata</taxon>
        <taxon>Sacoglossa</taxon>
        <taxon>Placobranchoidea</taxon>
        <taxon>Plakobranchidae</taxon>
        <taxon>Elysia</taxon>
    </lineage>
</organism>
<proteinExistence type="predicted"/>